<keyword evidence="3" id="KW-0067">ATP-binding</keyword>
<keyword evidence="5" id="KW-0505">Motor protein</keyword>
<dbReference type="EMBL" id="JBBWWQ010000001">
    <property type="protein sequence ID" value="KAK8956541.1"/>
    <property type="molecule type" value="Genomic_DNA"/>
</dbReference>
<evidence type="ECO:0000256" key="2">
    <source>
        <dbReference type="ARBA" id="ARBA00022741"/>
    </source>
</evidence>
<feature type="coiled-coil region" evidence="6">
    <location>
        <begin position="742"/>
        <end position="839"/>
    </location>
</feature>
<dbReference type="Proteomes" id="UP001418222">
    <property type="component" value="Unassembled WGS sequence"/>
</dbReference>
<name>A0AAP0BZF0_9ASPA</name>
<evidence type="ECO:0000313" key="8">
    <source>
        <dbReference type="Proteomes" id="UP001418222"/>
    </source>
</evidence>
<protein>
    <submittedName>
        <fullName evidence="7">Uncharacterized protein</fullName>
    </submittedName>
</protein>
<feature type="coiled-coil region" evidence="6">
    <location>
        <begin position="1480"/>
        <end position="1514"/>
    </location>
</feature>
<evidence type="ECO:0000256" key="1">
    <source>
        <dbReference type="ARBA" id="ARBA00022701"/>
    </source>
</evidence>
<accession>A0AAP0BZF0</accession>
<evidence type="ECO:0000313" key="7">
    <source>
        <dbReference type="EMBL" id="KAK8956541.1"/>
    </source>
</evidence>
<dbReference type="InterPro" id="IPR044986">
    <property type="entry name" value="KIF15/KIN-12"/>
</dbReference>
<sequence length="1882" mass="217381">MRVGGRRQHKTGLNLPVQPFLIKPRRLKAEPIGSAHMGGGGGGPLLSQREVNDLNNVLKNINVSTLKPSSLEPQELDYCLAFPKHAEEVLNLELELDILKAIIGEEKSSRSDAEKSAIHVKTELNIANEKLQQISTRYNGTIEELQDARSVIEALESQQIHSITEVEELREYNCQLEDVLKKQEQEISTMRKQLALYIDGGNTKSIIVHEPLKKVYSESECFPLKEKLIRVQASLEKAWNLNKMYQTDQAHHTSNEKEMDEIRRQVEAETAEVIVCLQEELATLNQLVEDNNKNKLLAEQRLSNFEEEWKERDDKLFWLTLENTRLSELVEEKEQSLKLIIEDWEQLAIEITYLLENGSAQLDNASYEIASISDAFSHRSWISEQFGKIIQGISKRDSLIEKLQKNLEDAYNVRHDMQWKLRSLRGATLAITEARQQESWDKESRILHLTSLLDEKMSIISELENKVVHTEKNVWTLEVCATFFFFAATRLYDINKVHLQSLHNSNLKFCQSEKIIQQKDTTTQELTPLLANEDKGSQVLRENLEENYLKDNSSEHQQALCLDIHCKNEVGSIIQLGTSYDIVEAKMMLREFQMQINKLRSSMLEYAEKQSTSIDAQSGKHTLDNTEFLYEEASIGSSLPEDILEREKTIEILRMEITSALQCLKEVQSQMVEMFDEKEGIKKFILLSQDTIKGLIVEVDRLSSEILNKEKDFDFKLLQLENKLQTFEGNAMKCNCVWRKGMEELELEIMEASNVAAKKTIETSNLLNKIQEAQETIKEADVTVIALMEANEIAKLEIDRLKKTEIFLHHENRCLVSKLQNLQSSLDEKDENVDHLQKNFKSNLMEAINLVLTVEDQFMCLKNDFIEQNWIERGEAYVMVNDALMEANEVAEIEIDRLKKTEISLCHENCCLLSRLHNLQAALDEKNETLEHIQKHFKSNFMETTGLVLAVDEEFKSLKNAFVEVFSLIDHNLDELKSWKLQHLPLPSTWLEEIWLDIIGKDCAVSTLHLCHVRLLLERAVGLNAENCFLHNGLSEANSSVTKLRELNLKAEKELQTCSILKGKLLVDINNSFVRLAKKESEASEFSFKLNSFEEKIVSLQFIEETMLERSNSIGAELELLKDELNASQEILRATVQEKLIRENEVANKRLEEVSLLLNEARVINKTLNDELETVSNKEIKVSEMLGMELFNMNILLAQKNQLLEDLQKEMYCIQNEKVHLESHASTLNEKLQMTQALAKENDVSTAEQLENLLFENEELKLRLTVLDEVREKNETMGKNLPKESDNKSIIMIERLEKELLDASILLGQRDHLDEVLHMDIFRITHEKDRLESEAYNLKQELKVAKSITEKSEAVSTEDKRKLLIENEQLKLQVKHMSLLLNESQVINSALRDELYSESNEKVKISERLEMELFNMNILLTQKNHLLEVSQKEMDYIKNEKVNLESHVSTLDEKLQMSQALVEENEAFAAEQLDKLSFENAELKLRLVEMSKVLNEVQEEYEAIVKRRKESSNKCTIEIERLVKELLDATILLGQMGHLVEILQKDISRNAHEKDQFAFDAYNLKEDLKVAKFITEKNEAVAIEAQRKLQMAQALAEQNEIIAAKQLENLLIENEELKVRLMELSKILDDARRRYVAHGNTSANKNAIVIERLQKEFLDASIFLWQRDHMVNLLQNDISTIAHEKDQFELEACNLKEKLKVAKANAKKNEAVSAEVQRKLLLENEHIKLQVQQMIRMLHEEFRKEITEITLVKEHLEFQMANMKEQLEMAESLAEENEAIAEERKAYAQVKEEEVILLERSVEELECTVNALQDQVRIVKEEAERQVRNSQDGSDVTESGHVDVFRHLKEKITELEDAQHNIQILQKEVAEKEIEVRILFGF</sequence>
<organism evidence="7 8">
    <name type="scientific">Platanthera zijinensis</name>
    <dbReference type="NCBI Taxonomy" id="2320716"/>
    <lineage>
        <taxon>Eukaryota</taxon>
        <taxon>Viridiplantae</taxon>
        <taxon>Streptophyta</taxon>
        <taxon>Embryophyta</taxon>
        <taxon>Tracheophyta</taxon>
        <taxon>Spermatophyta</taxon>
        <taxon>Magnoliopsida</taxon>
        <taxon>Liliopsida</taxon>
        <taxon>Asparagales</taxon>
        <taxon>Orchidaceae</taxon>
        <taxon>Orchidoideae</taxon>
        <taxon>Orchideae</taxon>
        <taxon>Orchidinae</taxon>
        <taxon>Platanthera</taxon>
    </lineage>
</organism>
<comment type="caution">
    <text evidence="7">The sequence shown here is derived from an EMBL/GenBank/DDBJ whole genome shotgun (WGS) entry which is preliminary data.</text>
</comment>
<keyword evidence="1" id="KW-0493">Microtubule</keyword>
<feature type="coiled-coil region" evidence="6">
    <location>
        <begin position="1118"/>
        <end position="1217"/>
    </location>
</feature>
<feature type="coiled-coil region" evidence="6">
    <location>
        <begin position="128"/>
        <end position="158"/>
    </location>
</feature>
<keyword evidence="8" id="KW-1185">Reference proteome</keyword>
<evidence type="ECO:0000256" key="4">
    <source>
        <dbReference type="ARBA" id="ARBA00023054"/>
    </source>
</evidence>
<feature type="coiled-coil region" evidence="6">
    <location>
        <begin position="252"/>
        <end position="308"/>
    </location>
</feature>
<feature type="coiled-coil region" evidence="6">
    <location>
        <begin position="881"/>
        <end position="936"/>
    </location>
</feature>
<evidence type="ECO:0000256" key="5">
    <source>
        <dbReference type="ARBA" id="ARBA00023175"/>
    </source>
</evidence>
<evidence type="ECO:0000256" key="6">
    <source>
        <dbReference type="SAM" id="Coils"/>
    </source>
</evidence>
<dbReference type="GO" id="GO:0005524">
    <property type="term" value="F:ATP binding"/>
    <property type="evidence" value="ECO:0007669"/>
    <property type="project" value="UniProtKB-KW"/>
</dbReference>
<dbReference type="PANTHER" id="PTHR37739:SF8">
    <property type="entry name" value="KINESIN-LIKE PROTEIN KIN-12D"/>
    <property type="match status" value="1"/>
</dbReference>
<reference evidence="7 8" key="1">
    <citation type="journal article" date="2022" name="Nat. Plants">
        <title>Genomes of leafy and leafless Platanthera orchids illuminate the evolution of mycoheterotrophy.</title>
        <authorList>
            <person name="Li M.H."/>
            <person name="Liu K.W."/>
            <person name="Li Z."/>
            <person name="Lu H.C."/>
            <person name="Ye Q.L."/>
            <person name="Zhang D."/>
            <person name="Wang J.Y."/>
            <person name="Li Y.F."/>
            <person name="Zhong Z.M."/>
            <person name="Liu X."/>
            <person name="Yu X."/>
            <person name="Liu D.K."/>
            <person name="Tu X.D."/>
            <person name="Liu B."/>
            <person name="Hao Y."/>
            <person name="Liao X.Y."/>
            <person name="Jiang Y.T."/>
            <person name="Sun W.H."/>
            <person name="Chen J."/>
            <person name="Chen Y.Q."/>
            <person name="Ai Y."/>
            <person name="Zhai J.W."/>
            <person name="Wu S.S."/>
            <person name="Zhou Z."/>
            <person name="Hsiao Y.Y."/>
            <person name="Wu W.L."/>
            <person name="Chen Y.Y."/>
            <person name="Lin Y.F."/>
            <person name="Hsu J.L."/>
            <person name="Li C.Y."/>
            <person name="Wang Z.W."/>
            <person name="Zhao X."/>
            <person name="Zhong W.Y."/>
            <person name="Ma X.K."/>
            <person name="Ma L."/>
            <person name="Huang J."/>
            <person name="Chen G.Z."/>
            <person name="Huang M.Z."/>
            <person name="Huang L."/>
            <person name="Peng D.H."/>
            <person name="Luo Y.B."/>
            <person name="Zou S.Q."/>
            <person name="Chen S.P."/>
            <person name="Lan S."/>
            <person name="Tsai W.C."/>
            <person name="Van de Peer Y."/>
            <person name="Liu Z.J."/>
        </authorList>
    </citation>
    <scope>NUCLEOTIDE SEQUENCE [LARGE SCALE GENOMIC DNA]</scope>
    <source>
        <strain evidence="7">Lor287</strain>
    </source>
</reference>
<feature type="coiled-coil region" evidence="6">
    <location>
        <begin position="1753"/>
        <end position="1875"/>
    </location>
</feature>
<keyword evidence="2" id="KW-0547">Nucleotide-binding</keyword>
<dbReference type="GO" id="GO:0005874">
    <property type="term" value="C:microtubule"/>
    <property type="evidence" value="ECO:0007669"/>
    <property type="project" value="UniProtKB-KW"/>
</dbReference>
<proteinExistence type="predicted"/>
<evidence type="ECO:0000256" key="3">
    <source>
        <dbReference type="ARBA" id="ARBA00022840"/>
    </source>
</evidence>
<gene>
    <name evidence="7" type="ORF">KSP39_PZI000208</name>
</gene>
<keyword evidence="4 6" id="KW-0175">Coiled coil</keyword>
<dbReference type="PANTHER" id="PTHR37739">
    <property type="entry name" value="KINESIN-LIKE PROTEIN KIN-12D"/>
    <property type="match status" value="1"/>
</dbReference>
<feature type="coiled-coil region" evidence="6">
    <location>
        <begin position="1607"/>
        <end position="1634"/>
    </location>
</feature>